<sequence>MDDLHRLYEHQTMMAIGIYSFLDNLLAHIPSRTDSESGSGTEVDCLPIAAIDNRAPRFRPGVSELADGLAEISRADTFRERQERIRLPPRLSTLTVSDGISRGIDPVEAGVEPTTEDVISPNNPIEPTSKAEVTPGGYPEEMFIYLSEREKEEYTCAVCYSVLKEAYQCPNEHRFCYGCIYTWSTGPSTGHDGCPVCRCDGLYAKNFDLVDRINQKRTRCIQKDCNWMGLLAEHFSHEHRRYSAYELDLLLTSSSKVASKSIGKSSQGEAVIHKPTEDHMETSEPAPSAVTLSTNVSTNPAIGTLPSTCQPLATSLEESEVMEREHQAMPQGLTHLRRDSRPSRIRTHRSASRRSTVSISGNTPLNQTPRTNILTPATPSRLSQRQSPSTHFAVPPLIRPPVAVRTSRTDTTGSTQQTDTGHRSIGNQQVRRHIRIQPRQSRSSVAPDHRPLDGASETGHARDTQSSTSRSPLPQSESRLLPFRTTPSSIFHNVALDCELDQRVSSPPPIIPTTSPASATYVAARNQMYDSRNTEVSSGTGENQIDNESDHITSISRNGNFSLPAINRNTTLTSQMGTRSYYDEVPSNENQTNDVDPDDNVYQQISARPREPRPLEFRRLVPRRQSRVVEQLRETREQLAAMLRLMTLELEERRQHVLAATLETASSSRLLRSLNSQITAHQEVRHQDNVRPTQGTSGNDSEYNPSESRDRQNHNLHNNLNVLRNLPTPGRPAQVSSSQRTLQHLTNRMLGERIHRTEAHSDAVSHSSRYRLDGSQQQTDEVENPSASPGAAMRTFGSSNPRLLARVRVDSTVSPVLLVAGRRNLDHLFVGLRYPSVTATEWSSDEDDSDEDDDDPST</sequence>
<dbReference type="Proteomes" id="UP000324629">
    <property type="component" value="Unassembled WGS sequence"/>
</dbReference>
<dbReference type="PANTHER" id="PTHR10131:SF94">
    <property type="entry name" value="TNF RECEPTOR-ASSOCIATED FACTOR 4"/>
    <property type="match status" value="1"/>
</dbReference>
<dbReference type="SUPFAM" id="SSF57850">
    <property type="entry name" value="RING/U-box"/>
    <property type="match status" value="1"/>
</dbReference>
<feature type="region of interest" description="Disordered" evidence="4">
    <location>
        <begin position="104"/>
        <end position="133"/>
    </location>
</feature>
<feature type="compositionally biased region" description="Polar residues" evidence="4">
    <location>
        <begin position="464"/>
        <end position="478"/>
    </location>
</feature>
<proteinExistence type="predicted"/>
<evidence type="ECO:0000313" key="6">
    <source>
        <dbReference type="EMBL" id="KAA3673056.1"/>
    </source>
</evidence>
<evidence type="ECO:0000256" key="4">
    <source>
        <dbReference type="SAM" id="MobiDB-lite"/>
    </source>
</evidence>
<feature type="compositionally biased region" description="Low complexity" evidence="4">
    <location>
        <begin position="715"/>
        <end position="726"/>
    </location>
</feature>
<dbReference type="GO" id="GO:0008270">
    <property type="term" value="F:zinc ion binding"/>
    <property type="evidence" value="ECO:0007669"/>
    <property type="project" value="UniProtKB-KW"/>
</dbReference>
<dbReference type="PROSITE" id="PS50089">
    <property type="entry name" value="ZF_RING_2"/>
    <property type="match status" value="1"/>
</dbReference>
<feature type="compositionally biased region" description="Acidic residues" evidence="4">
    <location>
        <begin position="843"/>
        <end position="858"/>
    </location>
</feature>
<evidence type="ECO:0000313" key="7">
    <source>
        <dbReference type="Proteomes" id="UP000324629"/>
    </source>
</evidence>
<evidence type="ECO:0000259" key="5">
    <source>
        <dbReference type="PROSITE" id="PS50089"/>
    </source>
</evidence>
<feature type="compositionally biased region" description="Low complexity" evidence="4">
    <location>
        <begin position="405"/>
        <end position="419"/>
    </location>
</feature>
<feature type="compositionally biased region" description="Polar residues" evidence="4">
    <location>
        <begin position="353"/>
        <end position="390"/>
    </location>
</feature>
<dbReference type="Gene3D" id="3.30.40.10">
    <property type="entry name" value="Zinc/RING finger domain, C3HC4 (zinc finger)"/>
    <property type="match status" value="1"/>
</dbReference>
<gene>
    <name evidence="6" type="ORF">DEA37_0001776</name>
</gene>
<keyword evidence="7" id="KW-1185">Reference proteome</keyword>
<dbReference type="InterPro" id="IPR013083">
    <property type="entry name" value="Znf_RING/FYVE/PHD"/>
</dbReference>
<feature type="compositionally biased region" description="Polar residues" evidence="4">
    <location>
        <begin position="690"/>
        <end position="706"/>
    </location>
</feature>
<dbReference type="AlphaFoldDB" id="A0A5J4NBR2"/>
<organism evidence="6 7">
    <name type="scientific">Paragonimus westermani</name>
    <dbReference type="NCBI Taxonomy" id="34504"/>
    <lineage>
        <taxon>Eukaryota</taxon>
        <taxon>Metazoa</taxon>
        <taxon>Spiralia</taxon>
        <taxon>Lophotrochozoa</taxon>
        <taxon>Platyhelminthes</taxon>
        <taxon>Trematoda</taxon>
        <taxon>Digenea</taxon>
        <taxon>Plagiorchiida</taxon>
        <taxon>Troglotremata</taxon>
        <taxon>Troglotrematidae</taxon>
        <taxon>Paragonimus</taxon>
    </lineage>
</organism>
<feature type="domain" description="RING-type" evidence="5">
    <location>
        <begin position="156"/>
        <end position="198"/>
    </location>
</feature>
<evidence type="ECO:0000256" key="2">
    <source>
        <dbReference type="ARBA" id="ARBA00022833"/>
    </source>
</evidence>
<keyword evidence="1 3" id="KW-0479">Metal-binding</keyword>
<keyword evidence="1 3" id="KW-0863">Zinc-finger</keyword>
<feature type="compositionally biased region" description="Basic residues" evidence="4">
    <location>
        <begin position="343"/>
        <end position="352"/>
    </location>
</feature>
<dbReference type="InterPro" id="IPR001841">
    <property type="entry name" value="Znf_RING"/>
</dbReference>
<accession>A0A5J4NBR2</accession>
<evidence type="ECO:0000256" key="1">
    <source>
        <dbReference type="ARBA" id="ARBA00022771"/>
    </source>
</evidence>
<comment type="caution">
    <text evidence="6">The sequence shown here is derived from an EMBL/GenBank/DDBJ whole genome shotgun (WGS) entry which is preliminary data.</text>
</comment>
<keyword evidence="2" id="KW-0862">Zinc</keyword>
<dbReference type="EMBL" id="QNGE01004271">
    <property type="protein sequence ID" value="KAA3673056.1"/>
    <property type="molecule type" value="Genomic_DNA"/>
</dbReference>
<dbReference type="PANTHER" id="PTHR10131">
    <property type="entry name" value="TNF RECEPTOR ASSOCIATED FACTOR"/>
    <property type="match status" value="1"/>
</dbReference>
<evidence type="ECO:0000256" key="3">
    <source>
        <dbReference type="PROSITE-ProRule" id="PRU00175"/>
    </source>
</evidence>
<feature type="region of interest" description="Disordered" evidence="4">
    <location>
        <begin position="337"/>
        <end position="480"/>
    </location>
</feature>
<protein>
    <recommendedName>
        <fullName evidence="5">RING-type domain-containing protein</fullName>
    </recommendedName>
</protein>
<feature type="region of interest" description="Disordered" evidence="4">
    <location>
        <begin position="680"/>
        <end position="742"/>
    </location>
</feature>
<feature type="region of interest" description="Disordered" evidence="4">
    <location>
        <begin position="839"/>
        <end position="858"/>
    </location>
</feature>
<reference evidence="6 7" key="1">
    <citation type="journal article" date="2019" name="Gigascience">
        <title>Whole-genome sequence of the oriental lung fluke Paragonimus westermani.</title>
        <authorList>
            <person name="Oey H."/>
            <person name="Zakrzewski M."/>
            <person name="Narain K."/>
            <person name="Devi K.R."/>
            <person name="Agatsuma T."/>
            <person name="Nawaratna S."/>
            <person name="Gobert G.N."/>
            <person name="Jones M.K."/>
            <person name="Ragan M.A."/>
            <person name="McManus D.P."/>
            <person name="Krause L."/>
        </authorList>
    </citation>
    <scope>NUCLEOTIDE SEQUENCE [LARGE SCALE GENOMIC DNA]</scope>
    <source>
        <strain evidence="6 7">IND2009</strain>
    </source>
</reference>
<name>A0A5J4NBR2_9TREM</name>
<feature type="region of interest" description="Disordered" evidence="4">
    <location>
        <begin position="758"/>
        <end position="796"/>
    </location>
</feature>